<comment type="caution">
    <text evidence="2">The sequence shown here is derived from an EMBL/GenBank/DDBJ whole genome shotgun (WGS) entry which is preliminary data.</text>
</comment>
<dbReference type="Proteomes" id="UP000315388">
    <property type="component" value="Unassembled WGS sequence"/>
</dbReference>
<keyword evidence="3" id="KW-1185">Reference proteome</keyword>
<gene>
    <name evidence="2" type="ORF">FHY56_14895</name>
</gene>
<feature type="signal peptide" evidence="1">
    <location>
        <begin position="1"/>
        <end position="29"/>
    </location>
</feature>
<accession>A0A502BK09</accession>
<organism evidence="2 3">
    <name type="scientific">Brucella gallinifaecis</name>
    <dbReference type="NCBI Taxonomy" id="215590"/>
    <lineage>
        <taxon>Bacteria</taxon>
        <taxon>Pseudomonadati</taxon>
        <taxon>Pseudomonadota</taxon>
        <taxon>Alphaproteobacteria</taxon>
        <taxon>Hyphomicrobiales</taxon>
        <taxon>Brucellaceae</taxon>
        <taxon>Brucella/Ochrobactrum group</taxon>
        <taxon>Brucella</taxon>
    </lineage>
</organism>
<reference evidence="2 3" key="1">
    <citation type="journal article" date="2003" name="Int. J. Syst. Evol. Microbiol.">
        <title>Towards a standardized format for the description of a novel species (of an established genus): Ochrobactrum gallinifaecis sp. nov.</title>
        <authorList>
            <person name="Kampfer P."/>
            <person name="Buczolits S."/>
            <person name="Albrecht A."/>
            <person name="Busse H.J."/>
            <person name="Stackebrandt E."/>
        </authorList>
    </citation>
    <scope>NUCLEOTIDE SEQUENCE [LARGE SCALE GENOMIC DNA]</scope>
    <source>
        <strain evidence="2 3">ISO 196</strain>
    </source>
</reference>
<dbReference type="InterPro" id="IPR010642">
    <property type="entry name" value="Invasion_prot_B"/>
</dbReference>
<keyword evidence="1" id="KW-0732">Signal</keyword>
<dbReference type="AlphaFoldDB" id="A0A502BK09"/>
<proteinExistence type="predicted"/>
<evidence type="ECO:0000313" key="3">
    <source>
        <dbReference type="Proteomes" id="UP000315388"/>
    </source>
</evidence>
<name>A0A502BK09_9HYPH</name>
<dbReference type="Gene3D" id="2.60.40.1880">
    <property type="entry name" value="Invasion associated locus B (IalB) protein"/>
    <property type="match status" value="1"/>
</dbReference>
<dbReference type="RefSeq" id="WP_140905949.1">
    <property type="nucleotide sequence ID" value="NZ_JBHTMD010000011.1"/>
</dbReference>
<evidence type="ECO:0000256" key="1">
    <source>
        <dbReference type="SAM" id="SignalP"/>
    </source>
</evidence>
<feature type="chain" id="PRO_5021433770" evidence="1">
    <location>
        <begin position="30"/>
        <end position="209"/>
    </location>
</feature>
<dbReference type="Pfam" id="PF06776">
    <property type="entry name" value="IalB"/>
    <property type="match status" value="1"/>
</dbReference>
<dbReference type="EMBL" id="VEWJ01000012">
    <property type="protein sequence ID" value="TPF74394.1"/>
    <property type="molecule type" value="Genomic_DNA"/>
</dbReference>
<protein>
    <submittedName>
        <fullName evidence="2">Invasion associated locus B family protein</fullName>
    </submittedName>
</protein>
<sequence>MFARIRRTVPAPARAVLILAILAGTPALVASQIAGPAQAGSQPVPGRQQTEFMVKRSDVVLPTDVPMGQYRRVTQPFVNWTLICDENLAKKQKVCNISQTIVDSSGAAVFSWSLAGSQDGKPFFILRIPGAVGLQGSIVMRLSDTGKDVPVAIEGCDGKVCIGYQQVGPRLRAAVKKGGVVGISYKGNSLQEVTFSVPLAGLNEALGAI</sequence>
<dbReference type="OrthoDB" id="7375326at2"/>
<dbReference type="InterPro" id="IPR038696">
    <property type="entry name" value="IalB_sf"/>
</dbReference>
<evidence type="ECO:0000313" key="2">
    <source>
        <dbReference type="EMBL" id="TPF74394.1"/>
    </source>
</evidence>